<protein>
    <submittedName>
        <fullName evidence="3">Uncharacterized protein</fullName>
    </submittedName>
</protein>
<dbReference type="STRING" id="1121365.GCA_000375365_02104"/>
<feature type="region of interest" description="Disordered" evidence="1">
    <location>
        <begin position="99"/>
        <end position="145"/>
    </location>
</feature>
<evidence type="ECO:0000313" key="4">
    <source>
        <dbReference type="Proteomes" id="UP000233249"/>
    </source>
</evidence>
<comment type="caution">
    <text evidence="3">The sequence shown here is derived from an EMBL/GenBank/DDBJ whole genome shotgun (WGS) entry which is preliminary data.</text>
</comment>
<evidence type="ECO:0000256" key="2">
    <source>
        <dbReference type="SAM" id="Phobius"/>
    </source>
</evidence>
<dbReference type="Proteomes" id="UP000233249">
    <property type="component" value="Unassembled WGS sequence"/>
</dbReference>
<reference evidence="3 4" key="1">
    <citation type="submission" date="2017-12" db="EMBL/GenBank/DDBJ databases">
        <title>Corynebacterium mastitidis 16-1433 Genome.</title>
        <authorList>
            <person name="Gulvik C.A."/>
        </authorList>
    </citation>
    <scope>NUCLEOTIDE SEQUENCE [LARGE SCALE GENOMIC DNA]</scope>
    <source>
        <strain evidence="3 4">16-1433</strain>
    </source>
</reference>
<keyword evidence="2" id="KW-0812">Transmembrane</keyword>
<accession>A0A2N0X7B6</accession>
<keyword evidence="2" id="KW-0472">Membrane</keyword>
<keyword evidence="2" id="KW-1133">Transmembrane helix</keyword>
<dbReference type="EMBL" id="PJAF01000015">
    <property type="protein sequence ID" value="PKF68605.1"/>
    <property type="molecule type" value="Genomic_DNA"/>
</dbReference>
<gene>
    <name evidence="3" type="ORF">CXB45_06250</name>
</gene>
<dbReference type="OrthoDB" id="5187941at2"/>
<sequence length="145" mass="16621">MSAQQPRRARKRVRASHVVFLTLAVLATLALAWWQWTRFRSGSGTFQNLGYALQWPVFGAFFVYAYRKFMEYENEKIDAENSADDADFLYQRDVERFGAASADSPQDSVLPQRPTIDVAEFNERNRPRRGGNALDGVPDRPRSSQ</sequence>
<name>A0A2N0X7B6_9CORY</name>
<evidence type="ECO:0000256" key="1">
    <source>
        <dbReference type="SAM" id="MobiDB-lite"/>
    </source>
</evidence>
<proteinExistence type="predicted"/>
<feature type="transmembrane region" description="Helical" evidence="2">
    <location>
        <begin position="15"/>
        <end position="36"/>
    </location>
</feature>
<dbReference type="RefSeq" id="WP_101173683.1">
    <property type="nucleotide sequence ID" value="NZ_JAKRKB010000015.1"/>
</dbReference>
<organism evidence="3 4">
    <name type="scientific">Corynebacterium mastitidis</name>
    <dbReference type="NCBI Taxonomy" id="161890"/>
    <lineage>
        <taxon>Bacteria</taxon>
        <taxon>Bacillati</taxon>
        <taxon>Actinomycetota</taxon>
        <taxon>Actinomycetes</taxon>
        <taxon>Mycobacteriales</taxon>
        <taxon>Corynebacteriaceae</taxon>
        <taxon>Corynebacterium</taxon>
    </lineage>
</organism>
<feature type="transmembrane region" description="Helical" evidence="2">
    <location>
        <begin position="48"/>
        <end position="66"/>
    </location>
</feature>
<evidence type="ECO:0000313" key="3">
    <source>
        <dbReference type="EMBL" id="PKF68605.1"/>
    </source>
</evidence>
<dbReference type="AlphaFoldDB" id="A0A2N0X7B6"/>